<accession>A0A9J7L8S1</accession>
<feature type="domain" description="BPTI/Kunitz inhibitor" evidence="6">
    <location>
        <begin position="143"/>
        <end position="193"/>
    </location>
</feature>
<dbReference type="GO" id="GO:0004867">
    <property type="term" value="F:serine-type endopeptidase inhibitor activity"/>
    <property type="evidence" value="ECO:0000318"/>
    <property type="project" value="GO_Central"/>
</dbReference>
<evidence type="ECO:0000313" key="8">
    <source>
        <dbReference type="RefSeq" id="XP_035677444.1"/>
    </source>
</evidence>
<evidence type="ECO:0000313" key="7">
    <source>
        <dbReference type="Proteomes" id="UP000001554"/>
    </source>
</evidence>
<evidence type="ECO:0000256" key="5">
    <source>
        <dbReference type="SAM" id="SignalP"/>
    </source>
</evidence>
<dbReference type="KEGG" id="bfo:118416449"/>
<evidence type="ECO:0000256" key="1">
    <source>
        <dbReference type="ARBA" id="ARBA00022690"/>
    </source>
</evidence>
<dbReference type="CDD" id="cd00109">
    <property type="entry name" value="Kunitz-type"/>
    <property type="match status" value="4"/>
</dbReference>
<dbReference type="FunFam" id="4.10.410.10:FF:000020">
    <property type="entry name" value="Collagen, type VI, alpha 3"/>
    <property type="match status" value="2"/>
</dbReference>
<keyword evidence="4" id="KW-0812">Transmembrane</keyword>
<feature type="region of interest" description="Disordered" evidence="3">
    <location>
        <begin position="425"/>
        <end position="449"/>
    </location>
</feature>
<dbReference type="InterPro" id="IPR050098">
    <property type="entry name" value="TFPI/VKTCI-like"/>
</dbReference>
<name>A0A9J7L8S1_BRAFL</name>
<dbReference type="FunFam" id="4.10.410.10:FF:000021">
    <property type="entry name" value="Serine protease inhibitor, putative"/>
    <property type="match status" value="1"/>
</dbReference>
<keyword evidence="5" id="KW-0732">Signal</keyword>
<dbReference type="SMART" id="SM00131">
    <property type="entry name" value="KU"/>
    <property type="match status" value="4"/>
</dbReference>
<dbReference type="SUPFAM" id="SSF57362">
    <property type="entry name" value="BPTI-like"/>
    <property type="match status" value="4"/>
</dbReference>
<dbReference type="PANTHER" id="PTHR10083">
    <property type="entry name" value="KUNITZ-TYPE PROTEASE INHIBITOR-RELATED"/>
    <property type="match status" value="1"/>
</dbReference>
<dbReference type="PROSITE" id="PS00280">
    <property type="entry name" value="BPTI_KUNITZ_1"/>
    <property type="match status" value="3"/>
</dbReference>
<keyword evidence="4" id="KW-1133">Transmembrane helix</keyword>
<dbReference type="RefSeq" id="XP_035677444.1">
    <property type="nucleotide sequence ID" value="XM_035821551.1"/>
</dbReference>
<dbReference type="Pfam" id="PF00014">
    <property type="entry name" value="Kunitz_BPTI"/>
    <property type="match status" value="4"/>
</dbReference>
<evidence type="ECO:0000256" key="2">
    <source>
        <dbReference type="ARBA" id="ARBA00023157"/>
    </source>
</evidence>
<organism evidence="7 8">
    <name type="scientific">Branchiostoma floridae</name>
    <name type="common">Florida lancelet</name>
    <name type="synonym">Amphioxus</name>
    <dbReference type="NCBI Taxonomy" id="7739"/>
    <lineage>
        <taxon>Eukaryota</taxon>
        <taxon>Metazoa</taxon>
        <taxon>Chordata</taxon>
        <taxon>Cephalochordata</taxon>
        <taxon>Leptocardii</taxon>
        <taxon>Amphioxiformes</taxon>
        <taxon>Branchiostomatidae</taxon>
        <taxon>Branchiostoma</taxon>
    </lineage>
</organism>
<keyword evidence="2" id="KW-1015">Disulfide bond</keyword>
<dbReference type="AlphaFoldDB" id="A0A9J7L8S1"/>
<dbReference type="GeneID" id="118416449"/>
<evidence type="ECO:0000256" key="3">
    <source>
        <dbReference type="SAM" id="MobiDB-lite"/>
    </source>
</evidence>
<gene>
    <name evidence="8" type="primary">LOC118416449</name>
</gene>
<keyword evidence="1" id="KW-0646">Protease inhibitor</keyword>
<feature type="signal peptide" evidence="5">
    <location>
        <begin position="1"/>
        <end position="21"/>
    </location>
</feature>
<feature type="domain" description="BPTI/Kunitz inhibitor" evidence="6">
    <location>
        <begin position="245"/>
        <end position="295"/>
    </location>
</feature>
<proteinExistence type="predicted"/>
<feature type="transmembrane region" description="Helical" evidence="4">
    <location>
        <begin position="386"/>
        <end position="408"/>
    </location>
</feature>
<protein>
    <submittedName>
        <fullName evidence="8">Tissue factor pathway inhibitor-like isoform X1</fullName>
    </submittedName>
</protein>
<dbReference type="InterPro" id="IPR036880">
    <property type="entry name" value="Kunitz_BPTI_sf"/>
</dbReference>
<reference evidence="8" key="2">
    <citation type="submission" date="2025-08" db="UniProtKB">
        <authorList>
            <consortium name="RefSeq"/>
        </authorList>
    </citation>
    <scope>IDENTIFICATION</scope>
    <source>
        <strain evidence="8">S238N-H82</strain>
        <tissue evidence="8">Testes</tissue>
    </source>
</reference>
<keyword evidence="7" id="KW-1185">Reference proteome</keyword>
<dbReference type="GO" id="GO:0005615">
    <property type="term" value="C:extracellular space"/>
    <property type="evidence" value="ECO:0000318"/>
    <property type="project" value="GO_Central"/>
</dbReference>
<reference evidence="7" key="1">
    <citation type="journal article" date="2020" name="Nat. Ecol. Evol.">
        <title>Deeply conserved synteny resolves early events in vertebrate evolution.</title>
        <authorList>
            <person name="Simakov O."/>
            <person name="Marletaz F."/>
            <person name="Yue J.X."/>
            <person name="O'Connell B."/>
            <person name="Jenkins J."/>
            <person name="Brandt A."/>
            <person name="Calef R."/>
            <person name="Tung C.H."/>
            <person name="Huang T.K."/>
            <person name="Schmutz J."/>
            <person name="Satoh N."/>
            <person name="Yu J.K."/>
            <person name="Putnam N.H."/>
            <person name="Green R.E."/>
            <person name="Rokhsar D.S."/>
        </authorList>
    </citation>
    <scope>NUCLEOTIDE SEQUENCE [LARGE SCALE GENOMIC DNA]</scope>
    <source>
        <strain evidence="7">S238N-H82</strain>
    </source>
</reference>
<evidence type="ECO:0000259" key="6">
    <source>
        <dbReference type="PROSITE" id="PS50279"/>
    </source>
</evidence>
<dbReference type="PRINTS" id="PR00759">
    <property type="entry name" value="BASICPTASE"/>
</dbReference>
<dbReference type="Proteomes" id="UP000001554">
    <property type="component" value="Chromosome 5"/>
</dbReference>
<dbReference type="GO" id="GO:0044483">
    <property type="term" value="P:venom-mediated perturbation of hemostasis"/>
    <property type="evidence" value="ECO:0007669"/>
    <property type="project" value="UniProtKB-ARBA"/>
</dbReference>
<dbReference type="PROSITE" id="PS50279">
    <property type="entry name" value="BPTI_KUNITZ_2"/>
    <property type="match status" value="4"/>
</dbReference>
<dbReference type="OMA" id="ECIEFIY"/>
<dbReference type="InterPro" id="IPR020901">
    <property type="entry name" value="Prtase_inh_Kunz-CS"/>
</dbReference>
<feature type="compositionally biased region" description="Basic and acidic residues" evidence="3">
    <location>
        <begin position="440"/>
        <end position="449"/>
    </location>
</feature>
<dbReference type="Gene3D" id="4.10.410.10">
    <property type="entry name" value="Pancreatic trypsin inhibitor Kunitz domain"/>
    <property type="match status" value="4"/>
</dbReference>
<evidence type="ECO:0000256" key="4">
    <source>
        <dbReference type="SAM" id="Phobius"/>
    </source>
</evidence>
<sequence length="449" mass="49388">METVKIVGVFFALLSFYSVESLQPDGKHVCSRVRTTETGLEGELVCCRGYVATLVDDKEKCVRDDSSRVVACDLAADAGPCEGSHRRWYYDTSSGECHQFAYGGCGGNSNRFHSRKRCHATCGGKAQSARRIVTDVGANDDVCLEPMKVGICKAAVQRFFFNSEEKKCMSFTYGGCRGNGNNFVTMQECEATCASAAEVKPSDVNEAPVLESRLRNAMDTAVKGTLKPYQPARTRPPVPVTGDVCLMSAQKGPCKAMKNRYFFNPTLGRCDQFVYGGCKGNRNNFLTMADCHSVCEDHIHATCSMPVEKGNCQSSFQRYFYDPTTSKCDVFTFTGCGGNKNNFMSLYDCQSACMFETIDRTRMNLFRQNQIDQKDDPALPGRKVGWWPAILVAGLVLVAAVIVGAVLWRRKARAATLNRTPKGVRLEDMTGAGPDVTLTNEEKTKTTMA</sequence>
<keyword evidence="4" id="KW-0472">Membrane</keyword>
<dbReference type="PANTHER" id="PTHR10083:SF374">
    <property type="entry name" value="BPTI_KUNITZ INHIBITOR DOMAIN-CONTAINING PROTEIN"/>
    <property type="match status" value="1"/>
</dbReference>
<feature type="domain" description="BPTI/Kunitz inhibitor" evidence="6">
    <location>
        <begin position="72"/>
        <end position="122"/>
    </location>
</feature>
<dbReference type="InterPro" id="IPR002223">
    <property type="entry name" value="Kunitz_BPTI"/>
</dbReference>
<dbReference type="OrthoDB" id="4473401at2759"/>
<feature type="domain" description="BPTI/Kunitz inhibitor" evidence="6">
    <location>
        <begin position="303"/>
        <end position="353"/>
    </location>
</feature>
<feature type="chain" id="PRO_5039952043" evidence="5">
    <location>
        <begin position="22"/>
        <end position="449"/>
    </location>
</feature>